<comment type="caution">
    <text evidence="1">The sequence shown here is derived from an EMBL/GenBank/DDBJ whole genome shotgun (WGS) entry which is preliminary data.</text>
</comment>
<accession>A0ACC2N2R9</accession>
<sequence>MGQILMIEMIRSVKTPIMSFSIEARTNSLLFPYFRGPRAGVIFYRRGLKMLGKNGEKVMYDFESKINQAVFPGLQGGPHNHAIAAIATAMKQATTPEFFTYQKQVVANAKELCTQLQKLGYKISTDGTDVHMVLVDLRSSGLTGSKAERILEEVSIACNKNTVPGDKSALNPSGIRLGTAALTTRGLQEADIIVIAGFIHRGELSIMRSLTVPKPQNIYPGISISMTVSRAWRLD</sequence>
<reference evidence="1" key="1">
    <citation type="submission" date="2023-04" db="EMBL/GenBank/DDBJ databases">
        <title>A chromosome-level genome assembly of the parasitoid wasp Eretmocerus hayati.</title>
        <authorList>
            <person name="Zhong Y."/>
            <person name="Liu S."/>
            <person name="Liu Y."/>
        </authorList>
    </citation>
    <scope>NUCLEOTIDE SEQUENCE</scope>
    <source>
        <strain evidence="1">ZJU_SS_LIU_2023</strain>
    </source>
</reference>
<proteinExistence type="predicted"/>
<dbReference type="EMBL" id="CM056744">
    <property type="protein sequence ID" value="KAJ8665438.1"/>
    <property type="molecule type" value="Genomic_DNA"/>
</dbReference>
<protein>
    <submittedName>
        <fullName evidence="1">Uncharacterized protein</fullName>
    </submittedName>
</protein>
<evidence type="ECO:0000313" key="1">
    <source>
        <dbReference type="EMBL" id="KAJ8665438.1"/>
    </source>
</evidence>
<name>A0ACC2N2R9_9HYME</name>
<keyword evidence="2" id="KW-1185">Reference proteome</keyword>
<organism evidence="1 2">
    <name type="scientific">Eretmocerus hayati</name>
    <dbReference type="NCBI Taxonomy" id="131215"/>
    <lineage>
        <taxon>Eukaryota</taxon>
        <taxon>Metazoa</taxon>
        <taxon>Ecdysozoa</taxon>
        <taxon>Arthropoda</taxon>
        <taxon>Hexapoda</taxon>
        <taxon>Insecta</taxon>
        <taxon>Pterygota</taxon>
        <taxon>Neoptera</taxon>
        <taxon>Endopterygota</taxon>
        <taxon>Hymenoptera</taxon>
        <taxon>Apocrita</taxon>
        <taxon>Proctotrupomorpha</taxon>
        <taxon>Chalcidoidea</taxon>
        <taxon>Aphelinidae</taxon>
        <taxon>Aphelininae</taxon>
        <taxon>Eretmocerus</taxon>
    </lineage>
</organism>
<evidence type="ECO:0000313" key="2">
    <source>
        <dbReference type="Proteomes" id="UP001239111"/>
    </source>
</evidence>
<gene>
    <name evidence="1" type="ORF">QAD02_007100</name>
</gene>
<dbReference type="Proteomes" id="UP001239111">
    <property type="component" value="Chromosome 4"/>
</dbReference>